<reference evidence="2 3" key="1">
    <citation type="submission" date="2019-03" db="EMBL/GenBank/DDBJ databases">
        <title>First draft genome of Liparis tanakae, snailfish: a comprehensive survey of snailfish specific genes.</title>
        <authorList>
            <person name="Kim W."/>
            <person name="Song I."/>
            <person name="Jeong J.-H."/>
            <person name="Kim D."/>
            <person name="Kim S."/>
            <person name="Ryu S."/>
            <person name="Song J.Y."/>
            <person name="Lee S.K."/>
        </authorList>
    </citation>
    <scope>NUCLEOTIDE SEQUENCE [LARGE SCALE GENOMIC DNA]</scope>
    <source>
        <tissue evidence="2">Muscle</tissue>
    </source>
</reference>
<comment type="caution">
    <text evidence="2">The sequence shown here is derived from an EMBL/GenBank/DDBJ whole genome shotgun (WGS) entry which is preliminary data.</text>
</comment>
<evidence type="ECO:0000313" key="2">
    <source>
        <dbReference type="EMBL" id="TNN77149.1"/>
    </source>
</evidence>
<sequence>MESPCVRDNGEPKGNISLSEREDERGRQAYGEGDNRGRLASTDAAWQQEGPGRESQPWPGFTALTPSHPGFASPEPRSSDVPRAQPWPGSGPGLAQLPTMEHGPLGEATGHLSTRPFINRLDNEAGSQPNTPEGLSRTASIRQNNFRQIKLGSDWLSLIRHIRHLCSPLPLAVAPHSERDDPPNN</sequence>
<dbReference type="Proteomes" id="UP000314294">
    <property type="component" value="Unassembled WGS sequence"/>
</dbReference>
<accession>A0A4Z2IGK2</accession>
<feature type="compositionally biased region" description="Basic and acidic residues" evidence="1">
    <location>
        <begin position="19"/>
        <end position="37"/>
    </location>
</feature>
<proteinExistence type="predicted"/>
<organism evidence="2 3">
    <name type="scientific">Liparis tanakae</name>
    <name type="common">Tanaka's snailfish</name>
    <dbReference type="NCBI Taxonomy" id="230148"/>
    <lineage>
        <taxon>Eukaryota</taxon>
        <taxon>Metazoa</taxon>
        <taxon>Chordata</taxon>
        <taxon>Craniata</taxon>
        <taxon>Vertebrata</taxon>
        <taxon>Euteleostomi</taxon>
        <taxon>Actinopterygii</taxon>
        <taxon>Neopterygii</taxon>
        <taxon>Teleostei</taxon>
        <taxon>Neoteleostei</taxon>
        <taxon>Acanthomorphata</taxon>
        <taxon>Eupercaria</taxon>
        <taxon>Perciformes</taxon>
        <taxon>Cottioidei</taxon>
        <taxon>Cottales</taxon>
        <taxon>Liparidae</taxon>
        <taxon>Liparis</taxon>
    </lineage>
</organism>
<keyword evidence="3" id="KW-1185">Reference proteome</keyword>
<name>A0A4Z2IGK2_9TELE</name>
<evidence type="ECO:0000256" key="1">
    <source>
        <dbReference type="SAM" id="MobiDB-lite"/>
    </source>
</evidence>
<feature type="region of interest" description="Disordered" evidence="1">
    <location>
        <begin position="1"/>
        <end position="104"/>
    </location>
</feature>
<dbReference type="EMBL" id="SRLO01000086">
    <property type="protein sequence ID" value="TNN77149.1"/>
    <property type="molecule type" value="Genomic_DNA"/>
</dbReference>
<evidence type="ECO:0000313" key="3">
    <source>
        <dbReference type="Proteomes" id="UP000314294"/>
    </source>
</evidence>
<dbReference type="AlphaFoldDB" id="A0A4Z2IGK2"/>
<protein>
    <submittedName>
        <fullName evidence="2">Uncharacterized protein</fullName>
    </submittedName>
</protein>
<gene>
    <name evidence="2" type="ORF">EYF80_012618</name>
</gene>